<accession>A0A9D1PT71</accession>
<reference evidence="1" key="1">
    <citation type="journal article" date="2021" name="PeerJ">
        <title>Extensive microbial diversity within the chicken gut microbiome revealed by metagenomics and culture.</title>
        <authorList>
            <person name="Gilroy R."/>
            <person name="Ravi A."/>
            <person name="Getino M."/>
            <person name="Pursley I."/>
            <person name="Horton D.L."/>
            <person name="Alikhan N.F."/>
            <person name="Baker D."/>
            <person name="Gharbi K."/>
            <person name="Hall N."/>
            <person name="Watson M."/>
            <person name="Adriaenssens E.M."/>
            <person name="Foster-Nyarko E."/>
            <person name="Jarju S."/>
            <person name="Secka A."/>
            <person name="Antonio M."/>
            <person name="Oren A."/>
            <person name="Chaudhuri R.R."/>
            <person name="La Ragione R."/>
            <person name="Hildebrand F."/>
            <person name="Pallen M.J."/>
        </authorList>
    </citation>
    <scope>NUCLEOTIDE SEQUENCE</scope>
    <source>
        <strain evidence="1">Gambia11-129</strain>
    </source>
</reference>
<dbReference type="AlphaFoldDB" id="A0A9D1PT71"/>
<proteinExistence type="predicted"/>
<evidence type="ECO:0000313" key="1">
    <source>
        <dbReference type="EMBL" id="HIV98645.1"/>
    </source>
</evidence>
<name>A0A9D1PT71_9SPIO</name>
<comment type="caution">
    <text evidence="1">The sequence shown here is derived from an EMBL/GenBank/DDBJ whole genome shotgun (WGS) entry which is preliminary data.</text>
</comment>
<protein>
    <submittedName>
        <fullName evidence="1">Type IV toxin-antitoxin system AbiEi family antitoxin domain-containing protein</fullName>
    </submittedName>
</protein>
<dbReference type="EMBL" id="DXHU01000010">
    <property type="protein sequence ID" value="HIV98645.1"/>
    <property type="molecule type" value="Genomic_DNA"/>
</dbReference>
<gene>
    <name evidence="1" type="ORF">IAB12_02560</name>
</gene>
<sequence length="78" mass="9282">MNTMKQLVQDYEYITPKMAEKSGISKFKFYKYVHENGLEQVSHGIYTSDEQWVDELYVLHQRSPKAVFSHDEAFYTII</sequence>
<organism evidence="1 2">
    <name type="scientific">Candidatus Ornithospirochaeta avicola</name>
    <dbReference type="NCBI Taxonomy" id="2840896"/>
    <lineage>
        <taxon>Bacteria</taxon>
        <taxon>Pseudomonadati</taxon>
        <taxon>Spirochaetota</taxon>
        <taxon>Spirochaetia</taxon>
        <taxon>Spirochaetales</taxon>
        <taxon>Spirochaetaceae</taxon>
        <taxon>Spirochaetaceae incertae sedis</taxon>
        <taxon>Candidatus Ornithospirochaeta</taxon>
    </lineage>
</organism>
<evidence type="ECO:0000313" key="2">
    <source>
        <dbReference type="Proteomes" id="UP000823936"/>
    </source>
</evidence>
<dbReference type="Proteomes" id="UP000823936">
    <property type="component" value="Unassembled WGS sequence"/>
</dbReference>
<reference evidence="1" key="2">
    <citation type="submission" date="2021-04" db="EMBL/GenBank/DDBJ databases">
        <authorList>
            <person name="Gilroy R."/>
        </authorList>
    </citation>
    <scope>NUCLEOTIDE SEQUENCE</scope>
    <source>
        <strain evidence="1">Gambia11-129</strain>
    </source>
</reference>